<dbReference type="Proteomes" id="UP000198914">
    <property type="component" value="Unassembled WGS sequence"/>
</dbReference>
<sequence>MMHKYPQVIRQSGNQRSLLTKGALTQLVKQFRTRLQGMGTTCYHRVCERANFHQLDRNRITGAKWSSVLRGGNYLCEPYNCEMVITCEEGNWLAADIVTPPMRHGLPTGNPIGRRSGKRL</sequence>
<accession>A0A1H3NR91</accession>
<reference evidence="2" key="1">
    <citation type="submission" date="2016-10" db="EMBL/GenBank/DDBJ databases">
        <authorList>
            <person name="Varghese N."/>
            <person name="Submissions S."/>
        </authorList>
    </citation>
    <scope>NUCLEOTIDE SEQUENCE [LARGE SCALE GENOMIC DNA]</scope>
    <source>
        <strain evidence="2">DSM 100420</strain>
    </source>
</reference>
<proteinExistence type="predicted"/>
<evidence type="ECO:0000313" key="2">
    <source>
        <dbReference type="Proteomes" id="UP000198914"/>
    </source>
</evidence>
<name>A0A1H3NR91_9RHOB</name>
<dbReference type="AlphaFoldDB" id="A0A1H3NR91"/>
<protein>
    <submittedName>
        <fullName evidence="1">Uncharacterized protein</fullName>
    </submittedName>
</protein>
<evidence type="ECO:0000313" key="1">
    <source>
        <dbReference type="EMBL" id="SDY91427.1"/>
    </source>
</evidence>
<organism evidence="1 2">
    <name type="scientific">Jannaschia faecimaris</name>
    <dbReference type="NCBI Taxonomy" id="1244108"/>
    <lineage>
        <taxon>Bacteria</taxon>
        <taxon>Pseudomonadati</taxon>
        <taxon>Pseudomonadota</taxon>
        <taxon>Alphaproteobacteria</taxon>
        <taxon>Rhodobacterales</taxon>
        <taxon>Roseobacteraceae</taxon>
        <taxon>Jannaschia</taxon>
    </lineage>
</organism>
<dbReference type="EMBL" id="FNPX01000004">
    <property type="protein sequence ID" value="SDY91427.1"/>
    <property type="molecule type" value="Genomic_DNA"/>
</dbReference>
<gene>
    <name evidence="1" type="ORF">SAMN05444004_10479</name>
</gene>
<dbReference type="RefSeq" id="WP_092644003.1">
    <property type="nucleotide sequence ID" value="NZ_FNPX01000004.1"/>
</dbReference>
<dbReference type="STRING" id="1244108.SAMN05444004_10479"/>
<keyword evidence="2" id="KW-1185">Reference proteome</keyword>